<reference evidence="1" key="2">
    <citation type="journal article" date="2021" name="Genome Biol. Evol.">
        <title>Developing a high-quality reference genome for a parasitic bivalve with doubly uniparental inheritance (Bivalvia: Unionida).</title>
        <authorList>
            <person name="Smith C.H."/>
        </authorList>
    </citation>
    <scope>NUCLEOTIDE SEQUENCE</scope>
    <source>
        <strain evidence="1">CHS0354</strain>
        <tissue evidence="1">Mantle</tissue>
    </source>
</reference>
<proteinExistence type="predicted"/>
<protein>
    <submittedName>
        <fullName evidence="1">Uncharacterized protein</fullName>
    </submittedName>
</protein>
<dbReference type="AlphaFoldDB" id="A0AAE0VNW5"/>
<dbReference type="EMBL" id="JAEAOA010002306">
    <property type="protein sequence ID" value="KAK3583590.1"/>
    <property type="molecule type" value="Genomic_DNA"/>
</dbReference>
<accession>A0AAE0VNW5</accession>
<evidence type="ECO:0000313" key="2">
    <source>
        <dbReference type="Proteomes" id="UP001195483"/>
    </source>
</evidence>
<evidence type="ECO:0000313" key="1">
    <source>
        <dbReference type="EMBL" id="KAK3583590.1"/>
    </source>
</evidence>
<name>A0AAE0VNW5_9BIVA</name>
<dbReference type="Proteomes" id="UP001195483">
    <property type="component" value="Unassembled WGS sequence"/>
</dbReference>
<gene>
    <name evidence="1" type="ORF">CHS0354_039409</name>
</gene>
<reference evidence="1" key="1">
    <citation type="journal article" date="2021" name="Genome Biol. Evol.">
        <title>A High-Quality Reference Genome for a Parasitic Bivalve with Doubly Uniparental Inheritance (Bivalvia: Unionida).</title>
        <authorList>
            <person name="Smith C.H."/>
        </authorList>
    </citation>
    <scope>NUCLEOTIDE SEQUENCE</scope>
    <source>
        <strain evidence="1">CHS0354</strain>
    </source>
</reference>
<reference evidence="1" key="3">
    <citation type="submission" date="2023-05" db="EMBL/GenBank/DDBJ databases">
        <authorList>
            <person name="Smith C.H."/>
        </authorList>
    </citation>
    <scope>NUCLEOTIDE SEQUENCE</scope>
    <source>
        <strain evidence="1">CHS0354</strain>
        <tissue evidence="1">Mantle</tissue>
    </source>
</reference>
<organism evidence="1 2">
    <name type="scientific">Potamilus streckersoni</name>
    <dbReference type="NCBI Taxonomy" id="2493646"/>
    <lineage>
        <taxon>Eukaryota</taxon>
        <taxon>Metazoa</taxon>
        <taxon>Spiralia</taxon>
        <taxon>Lophotrochozoa</taxon>
        <taxon>Mollusca</taxon>
        <taxon>Bivalvia</taxon>
        <taxon>Autobranchia</taxon>
        <taxon>Heteroconchia</taxon>
        <taxon>Palaeoheterodonta</taxon>
        <taxon>Unionida</taxon>
        <taxon>Unionoidea</taxon>
        <taxon>Unionidae</taxon>
        <taxon>Ambleminae</taxon>
        <taxon>Lampsilini</taxon>
        <taxon>Potamilus</taxon>
    </lineage>
</organism>
<sequence length="77" mass="8750">MYKSLNRFFDLTLNYLHSSRPYEAISSADNLTAALGDFLQMFNSTFAEYMAKGHFQSIINFCISSASQMTTQNVGYK</sequence>
<comment type="caution">
    <text evidence="1">The sequence shown here is derived from an EMBL/GenBank/DDBJ whole genome shotgun (WGS) entry which is preliminary data.</text>
</comment>
<keyword evidence="2" id="KW-1185">Reference proteome</keyword>